<accession>A0A7U9L1E6</accession>
<feature type="compositionally biased region" description="Pro residues" evidence="1">
    <location>
        <begin position="57"/>
        <end position="70"/>
    </location>
</feature>
<organism evidence="3 4">
    <name type="scientific">Streptomyces chrestomyceticus JCM 4735</name>
    <dbReference type="NCBI Taxonomy" id="1306181"/>
    <lineage>
        <taxon>Bacteria</taxon>
        <taxon>Bacillati</taxon>
        <taxon>Actinomycetota</taxon>
        <taxon>Actinomycetes</taxon>
        <taxon>Kitasatosporales</taxon>
        <taxon>Streptomycetaceae</taxon>
        <taxon>Streptomyces</taxon>
    </lineage>
</organism>
<reference evidence="3 4" key="1">
    <citation type="submission" date="2018-11" db="EMBL/GenBank/DDBJ databases">
        <title>Whole genome sequence of Streptomyces chrestomyceticus NBRC 13444(T).</title>
        <authorList>
            <person name="Komaki H."/>
            <person name="Tamura T."/>
        </authorList>
    </citation>
    <scope>NUCLEOTIDE SEQUENCE [LARGE SCALE GENOMIC DNA]</scope>
    <source>
        <strain evidence="3 4">NBRC 13444</strain>
    </source>
</reference>
<keyword evidence="2" id="KW-0812">Transmembrane</keyword>
<proteinExistence type="predicted"/>
<feature type="region of interest" description="Disordered" evidence="1">
    <location>
        <begin position="53"/>
        <end position="117"/>
    </location>
</feature>
<feature type="compositionally biased region" description="Low complexity" evidence="1">
    <location>
        <begin position="75"/>
        <end position="88"/>
    </location>
</feature>
<gene>
    <name evidence="3" type="ORF">OEIGOIKO_07111</name>
</gene>
<evidence type="ECO:0000313" key="3">
    <source>
        <dbReference type="EMBL" id="GCD39281.1"/>
    </source>
</evidence>
<protein>
    <submittedName>
        <fullName evidence="3">Uncharacterized protein</fullName>
    </submittedName>
</protein>
<dbReference type="EMBL" id="BHZC01000001">
    <property type="protein sequence ID" value="GCD39281.1"/>
    <property type="molecule type" value="Genomic_DNA"/>
</dbReference>
<dbReference type="Proteomes" id="UP000287830">
    <property type="component" value="Unassembled WGS sequence"/>
</dbReference>
<evidence type="ECO:0000256" key="1">
    <source>
        <dbReference type="SAM" id="MobiDB-lite"/>
    </source>
</evidence>
<keyword evidence="2" id="KW-0472">Membrane</keyword>
<dbReference type="AlphaFoldDB" id="A0A7U9L1E6"/>
<comment type="caution">
    <text evidence="3">The sequence shown here is derived from an EMBL/GenBank/DDBJ whole genome shotgun (WGS) entry which is preliminary data.</text>
</comment>
<sequence>MYLGPTWPLAGGVAAARAGASGGRGVLTAAIGAAVVPLGFVLGRELQRRLGRGARPVPVPVPVPAPVPVPEPRRVSPVQPSRPGRPTTPIRPRPALPTLAGAAMPRRYKGPQGEAPR</sequence>
<evidence type="ECO:0000256" key="2">
    <source>
        <dbReference type="SAM" id="Phobius"/>
    </source>
</evidence>
<evidence type="ECO:0000313" key="4">
    <source>
        <dbReference type="Proteomes" id="UP000287830"/>
    </source>
</evidence>
<feature type="transmembrane region" description="Helical" evidence="2">
    <location>
        <begin position="25"/>
        <end position="43"/>
    </location>
</feature>
<keyword evidence="2" id="KW-1133">Transmembrane helix</keyword>
<name>A0A7U9L1E6_9ACTN</name>